<sequence>MNGSSRTKFNYYCNNISSWVNNPTLTEFCFSMIGRADIEGSKSNVAMNAWLPQASHYNFATNMFHSDHKKMYASIDYIDTNPNDAVHFTPEYINTLDDNSLPQHIITLKVGPPLLKRQRHYTNYINTFTFSSPICFRSHHQQNARADNNRKRCVSAPTVCSHGQLYVAPSTPTT</sequence>
<proteinExistence type="predicted"/>
<evidence type="ECO:0000313" key="2">
    <source>
        <dbReference type="Proteomes" id="UP000078512"/>
    </source>
</evidence>
<dbReference type="OrthoDB" id="10612889at2759"/>
<gene>
    <name evidence="1" type="ORF">K457DRAFT_1782715</name>
</gene>
<keyword evidence="2" id="KW-1185">Reference proteome</keyword>
<name>A0A197JB99_9FUNG</name>
<dbReference type="STRING" id="1314771.A0A197JB99"/>
<dbReference type="Proteomes" id="UP000078512">
    <property type="component" value="Unassembled WGS sequence"/>
</dbReference>
<protein>
    <submittedName>
        <fullName evidence="1">Uncharacterized protein</fullName>
    </submittedName>
</protein>
<evidence type="ECO:0000313" key="1">
    <source>
        <dbReference type="EMBL" id="OAQ22387.1"/>
    </source>
</evidence>
<dbReference type="AlphaFoldDB" id="A0A197JB99"/>
<accession>A0A197JB99</accession>
<organism evidence="1 2">
    <name type="scientific">Linnemannia elongata AG-77</name>
    <dbReference type="NCBI Taxonomy" id="1314771"/>
    <lineage>
        <taxon>Eukaryota</taxon>
        <taxon>Fungi</taxon>
        <taxon>Fungi incertae sedis</taxon>
        <taxon>Mucoromycota</taxon>
        <taxon>Mortierellomycotina</taxon>
        <taxon>Mortierellomycetes</taxon>
        <taxon>Mortierellales</taxon>
        <taxon>Mortierellaceae</taxon>
        <taxon>Linnemannia</taxon>
    </lineage>
</organism>
<reference evidence="1 2" key="1">
    <citation type="submission" date="2016-05" db="EMBL/GenBank/DDBJ databases">
        <title>Genome sequencing reveals origins of a unique bacterial endosymbiosis in the earliest lineages of terrestrial Fungi.</title>
        <authorList>
            <consortium name="DOE Joint Genome Institute"/>
            <person name="Uehling J."/>
            <person name="Gryganskyi A."/>
            <person name="Hameed K."/>
            <person name="Tschaplinski T."/>
            <person name="Misztal P."/>
            <person name="Wu S."/>
            <person name="Desiro A."/>
            <person name="Vande Pol N."/>
            <person name="Du Z.-Y."/>
            <person name="Zienkiewicz A."/>
            <person name="Zienkiewicz K."/>
            <person name="Morin E."/>
            <person name="Tisserant E."/>
            <person name="Splivallo R."/>
            <person name="Hainaut M."/>
            <person name="Henrissat B."/>
            <person name="Ohm R."/>
            <person name="Kuo A."/>
            <person name="Yan J."/>
            <person name="Lipzen A."/>
            <person name="Nolan M."/>
            <person name="Labutti K."/>
            <person name="Barry K."/>
            <person name="Goldstein A."/>
            <person name="Labbe J."/>
            <person name="Schadt C."/>
            <person name="Tuskan G."/>
            <person name="Grigoriev I."/>
            <person name="Martin F."/>
            <person name="Vilgalys R."/>
            <person name="Bonito G."/>
        </authorList>
    </citation>
    <scope>NUCLEOTIDE SEQUENCE [LARGE SCALE GENOMIC DNA]</scope>
    <source>
        <strain evidence="1 2">AG-77</strain>
    </source>
</reference>
<dbReference type="EMBL" id="KV442171">
    <property type="protein sequence ID" value="OAQ22387.1"/>
    <property type="molecule type" value="Genomic_DNA"/>
</dbReference>